<protein>
    <submittedName>
        <fullName evidence="1">Uncharacterized protein</fullName>
    </submittedName>
</protein>
<gene>
    <name evidence="1" type="ORF">STSP_25380</name>
</gene>
<dbReference type="STRING" id="1716141.STSP_25380"/>
<proteinExistence type="predicted"/>
<evidence type="ECO:0000313" key="1">
    <source>
        <dbReference type="EMBL" id="OAH14089.1"/>
    </source>
</evidence>
<name>A0A177HU29_9ACTN</name>
<reference evidence="1 2" key="1">
    <citation type="submission" date="2015-12" db="EMBL/GenBank/DDBJ databases">
        <title>Genome sequence of Streptomyces sp. G25.</title>
        <authorList>
            <person name="Poehlein A."/>
            <person name="Roettig A."/>
            <person name="Hiessl S."/>
            <person name="Hauschild P."/>
            <person name="Schauer J."/>
            <person name="Madkour M.H."/>
            <person name="Al-Ansari A.M."/>
            <person name="Almakishah N.H."/>
            <person name="Steinbuechel A."/>
            <person name="Daniel R."/>
        </authorList>
    </citation>
    <scope>NUCLEOTIDE SEQUENCE [LARGE SCALE GENOMIC DNA]</scope>
    <source>
        <strain evidence="2">G25(2015)</strain>
    </source>
</reference>
<accession>A0A177HU29</accession>
<comment type="caution">
    <text evidence="1">The sequence shown here is derived from an EMBL/GenBank/DDBJ whole genome shotgun (WGS) entry which is preliminary data.</text>
</comment>
<dbReference type="EMBL" id="LOHS01000070">
    <property type="protein sequence ID" value="OAH14089.1"/>
    <property type="molecule type" value="Genomic_DNA"/>
</dbReference>
<dbReference type="AlphaFoldDB" id="A0A177HU29"/>
<dbReference type="PATRIC" id="fig|1716141.3.peg.2676"/>
<evidence type="ECO:0000313" key="2">
    <source>
        <dbReference type="Proteomes" id="UP000077381"/>
    </source>
</evidence>
<dbReference type="Proteomes" id="UP000077381">
    <property type="component" value="Unassembled WGS sequence"/>
</dbReference>
<keyword evidence="2" id="KW-1185">Reference proteome</keyword>
<dbReference type="RefSeq" id="WP_067276034.1">
    <property type="nucleotide sequence ID" value="NZ_LOHS01000070.1"/>
</dbReference>
<sequence>MNLSGLADGSQTRWWAFNPQGVSGEKSSAGSIYCYANYLDGSGCNPGTRTYTNPQAGVWEFVVESRRTSPLLSNTFKLEASITQ</sequence>
<organism evidence="1 2">
    <name type="scientific">Streptomyces jeddahensis</name>
    <dbReference type="NCBI Taxonomy" id="1716141"/>
    <lineage>
        <taxon>Bacteria</taxon>
        <taxon>Bacillati</taxon>
        <taxon>Actinomycetota</taxon>
        <taxon>Actinomycetes</taxon>
        <taxon>Kitasatosporales</taxon>
        <taxon>Streptomycetaceae</taxon>
        <taxon>Streptomyces</taxon>
    </lineage>
</organism>